<evidence type="ECO:0000313" key="2">
    <source>
        <dbReference type="EMBL" id="KWX08215.1"/>
    </source>
</evidence>
<dbReference type="Proteomes" id="UP000070598">
    <property type="component" value="Unassembled WGS sequence"/>
</dbReference>
<gene>
    <name evidence="1" type="ORF">TH66_14845</name>
    <name evidence="2" type="ORF">TR74_15985</name>
</gene>
<evidence type="ECO:0000313" key="4">
    <source>
        <dbReference type="Proteomes" id="UP000070659"/>
    </source>
</evidence>
<comment type="caution">
    <text evidence="2">The sequence shown here is derived from an EMBL/GenBank/DDBJ whole genome shotgun (WGS) entry which is preliminary data.</text>
</comment>
<reference evidence="2 4" key="1">
    <citation type="submission" date="2015-02" db="EMBL/GenBank/DDBJ databases">
        <title>Physiological reanalysis, assessment of diazotrophy, and genome sequences of multiple isolates of Streptomyces thermoautotrophicus.</title>
        <authorList>
            <person name="MacKellar D.C."/>
            <person name="Lieber L."/>
            <person name="Norman J."/>
            <person name="Bolger A."/>
            <person name="Tobin C."/>
            <person name="Murray J.W."/>
            <person name="Prell J."/>
        </authorList>
    </citation>
    <scope>NUCLEOTIDE SEQUENCE [LARGE SCALE GENOMIC DNA]</scope>
    <source>
        <strain evidence="2 4">UBT1</strain>
    </source>
</reference>
<accession>A0A132NDK1</accession>
<dbReference type="Proteomes" id="UP000070659">
    <property type="component" value="Unassembled WGS sequence"/>
</dbReference>
<reference evidence="3" key="2">
    <citation type="submission" date="2015-02" db="EMBL/GenBank/DDBJ databases">
        <title>Physiological reanalysis, assessment of diazotrophy, and genome sequences of multiple isolates of Streptomyces thermoautotrophicus.</title>
        <authorList>
            <person name="MacKellar D.C."/>
            <person name="Lieber L."/>
            <person name="Norman J."/>
            <person name="Bolger A."/>
            <person name="Tobin C."/>
            <person name="Murray J.W."/>
            <person name="Friesen M."/>
            <person name="Prell J."/>
        </authorList>
    </citation>
    <scope>NUCLEOTIDE SEQUENCE [LARGE SCALE GENOMIC DNA]</scope>
    <source>
        <strain evidence="3">UBT1</strain>
    </source>
</reference>
<organism evidence="2 3">
    <name type="scientific">Carbonactinospora thermoautotrophica</name>
    <dbReference type="NCBI Taxonomy" id="1469144"/>
    <lineage>
        <taxon>Bacteria</taxon>
        <taxon>Bacillati</taxon>
        <taxon>Actinomycetota</taxon>
        <taxon>Actinomycetes</taxon>
        <taxon>Kitasatosporales</taxon>
        <taxon>Carbonactinosporaceae</taxon>
        <taxon>Carbonactinospora</taxon>
    </lineage>
</organism>
<proteinExistence type="predicted"/>
<evidence type="ECO:0000313" key="3">
    <source>
        <dbReference type="Proteomes" id="UP000070598"/>
    </source>
</evidence>
<sequence>MRLDRQSSDANYHHPPLLGLPRLFDQTVEIVGVAGEQHDWTGLRQGSRGHQGVNRASVTTEACRAQQFAGMTRQIRRDGNDAGGA</sequence>
<dbReference type="EMBL" id="JYIK01001001">
    <property type="protein sequence ID" value="KWX08215.1"/>
    <property type="molecule type" value="Genomic_DNA"/>
</dbReference>
<dbReference type="EMBL" id="JYIJ01000018">
    <property type="protein sequence ID" value="KWX00177.1"/>
    <property type="molecule type" value="Genomic_DNA"/>
</dbReference>
<dbReference type="AlphaFoldDB" id="A0A132NDK1"/>
<name>A0A132NDK1_9ACTN</name>
<evidence type="ECO:0000313" key="1">
    <source>
        <dbReference type="EMBL" id="KWX00177.1"/>
    </source>
</evidence>
<protein>
    <submittedName>
        <fullName evidence="2">Uncharacterized protein</fullName>
    </submittedName>
</protein>